<organism evidence="2 3">
    <name type="scientific">Streptomyces parvulus</name>
    <dbReference type="NCBI Taxonomy" id="146923"/>
    <lineage>
        <taxon>Bacteria</taxon>
        <taxon>Bacillati</taxon>
        <taxon>Actinomycetota</taxon>
        <taxon>Actinomycetes</taxon>
        <taxon>Kitasatosporales</taxon>
        <taxon>Streptomycetaceae</taxon>
        <taxon>Streptomyces</taxon>
    </lineage>
</organism>
<evidence type="ECO:0000256" key="1">
    <source>
        <dbReference type="SAM" id="MobiDB-lite"/>
    </source>
</evidence>
<evidence type="ECO:0000313" key="2">
    <source>
        <dbReference type="EMBL" id="RDD89065.1"/>
    </source>
</evidence>
<evidence type="ECO:0008006" key="4">
    <source>
        <dbReference type="Google" id="ProtNLM"/>
    </source>
</evidence>
<proteinExistence type="predicted"/>
<dbReference type="GO" id="GO:0003677">
    <property type="term" value="F:DNA binding"/>
    <property type="evidence" value="ECO:0007669"/>
    <property type="project" value="InterPro"/>
</dbReference>
<dbReference type="InterPro" id="IPR018330">
    <property type="entry name" value="RecT_fam"/>
</dbReference>
<reference evidence="2 3" key="1">
    <citation type="submission" date="2018-07" db="EMBL/GenBank/DDBJ databases">
        <title>Genome guided investigation of antibiotics producing actinomycetales strain isolated from a Macau mangrove ecosystem.</title>
        <authorList>
            <person name="Hu D."/>
        </authorList>
    </citation>
    <scope>NUCLEOTIDE SEQUENCE [LARGE SCALE GENOMIC DNA]</scope>
    <source>
        <strain evidence="2 3">2297</strain>
    </source>
</reference>
<feature type="region of interest" description="Disordered" evidence="1">
    <location>
        <begin position="315"/>
        <end position="344"/>
    </location>
</feature>
<protein>
    <recommendedName>
        <fullName evidence="4">RecT family protein</fullName>
    </recommendedName>
</protein>
<dbReference type="OrthoDB" id="3525196at2"/>
<dbReference type="AlphaFoldDB" id="A0A369VA46"/>
<sequence length="418" mass="44016">MTVTTLPTAHAPVAVAPARGGALSLSQMSPYEAWQFCESLANTPLLPDVYRKNPASVLWALEYGRALGLDVVTTITTIHVIKGKPCQSADLMLGRARSAGHRVRIKSERTRCVVSIQRHDDTDDETVVEWTLDDAVTAGLCTLKNDRPYARDKHGDPTPWEKFPRAMLRARCIAEAVRIACPEVLHGAIYTPEELGAVVDQEGNPVAVERTDAPPMQQTATVVQSTPNGPPAATAPTRDYLAEAAETADADQLAAILADAEANGAPADYMVCLGELRDAHAAEAVGPVRELHAAAQARGVHPDHLARLAAIGATKPGAKQQAGGNEERQAPEEQGTPAGPAPHSVSDAVAAEAAIPAGVANAEQAAAEAENRLRLAASRAQLANLDEAFERVHGLPIEHAPAAALDAFRAMIENGGAQ</sequence>
<dbReference type="Pfam" id="PF03837">
    <property type="entry name" value="RecT"/>
    <property type="match status" value="1"/>
</dbReference>
<evidence type="ECO:0000313" key="3">
    <source>
        <dbReference type="Proteomes" id="UP000253742"/>
    </source>
</evidence>
<comment type="caution">
    <text evidence="2">The sequence shown here is derived from an EMBL/GenBank/DDBJ whole genome shotgun (WGS) entry which is preliminary data.</text>
</comment>
<name>A0A369VA46_9ACTN</name>
<dbReference type="GO" id="GO:0006259">
    <property type="term" value="P:DNA metabolic process"/>
    <property type="evidence" value="ECO:0007669"/>
    <property type="project" value="InterPro"/>
</dbReference>
<dbReference type="RefSeq" id="WP_114528205.1">
    <property type="nucleotide sequence ID" value="NZ_QQBH01000005.1"/>
</dbReference>
<gene>
    <name evidence="2" type="ORF">DVZ84_08630</name>
</gene>
<dbReference type="Proteomes" id="UP000253742">
    <property type="component" value="Unassembled WGS sequence"/>
</dbReference>
<accession>A0A369VA46</accession>
<dbReference type="EMBL" id="QQBH01000005">
    <property type="protein sequence ID" value="RDD89065.1"/>
    <property type="molecule type" value="Genomic_DNA"/>
</dbReference>